<evidence type="ECO:0000313" key="4">
    <source>
        <dbReference type="Proteomes" id="UP000653411"/>
    </source>
</evidence>
<evidence type="ECO:0000256" key="1">
    <source>
        <dbReference type="SAM" id="SignalP"/>
    </source>
</evidence>
<reference evidence="3" key="2">
    <citation type="submission" date="2020-09" db="EMBL/GenBank/DDBJ databases">
        <authorList>
            <person name="Sun Q."/>
            <person name="Zhou Y."/>
        </authorList>
    </citation>
    <scope>NUCLEOTIDE SEQUENCE</scope>
    <source>
        <strain evidence="3">CGMCC 4.7110</strain>
    </source>
</reference>
<dbReference type="GO" id="GO:0006021">
    <property type="term" value="P:inositol biosynthetic process"/>
    <property type="evidence" value="ECO:0007669"/>
    <property type="project" value="TreeGrafter"/>
</dbReference>
<dbReference type="Gene3D" id="3.40.50.720">
    <property type="entry name" value="NAD(P)-binding Rossmann-like Domain"/>
    <property type="match status" value="1"/>
</dbReference>
<dbReference type="SUPFAM" id="SSF51735">
    <property type="entry name" value="NAD(P)-binding Rossmann-fold domains"/>
    <property type="match status" value="1"/>
</dbReference>
<protein>
    <submittedName>
        <fullName evidence="3">Myo-inositol-1-phosphate synthase</fullName>
    </submittedName>
</protein>
<dbReference type="GO" id="GO:0004512">
    <property type="term" value="F:inositol-3-phosphate synthase activity"/>
    <property type="evidence" value="ECO:0007669"/>
    <property type="project" value="TreeGrafter"/>
</dbReference>
<sequence>MTKRNVKVALAGAGSCASSFVQAVAASALTCGEGQPGVMYDRIGGYHLSDLTFVAAFEADANKIGRDLADALRQHPTVAVQHVQVPDTGVLVRPGPALDGIAGRLADVVDVAPAARTTTVEDVTAELRRTAADVLVCFLPTGATHAVRAYARACAAAGTAFVNATPEAVANDADLAALFEDSGVPLLGDDLRSHLGATTLHTALLDLLIGRGLTVKDTYQLNVGGNTDFLNLSDPVRSASKQASKRRALTNAGIDATDVAAGPNGYVKHLGDRKVCFLRIEAENIIGAPVAMEVRLEVEDSPNAAAVIANAVRVAKAAADRELAGVVDPVCAFLFKSPREGMSEPQALAGFRAFVTAVQTEPGDVHAPLLFTASLNNHSLVRTA</sequence>
<evidence type="ECO:0000313" key="3">
    <source>
        <dbReference type="EMBL" id="GGM88822.1"/>
    </source>
</evidence>
<feature type="signal peptide" evidence="1">
    <location>
        <begin position="1"/>
        <end position="23"/>
    </location>
</feature>
<organism evidence="3 4">
    <name type="scientific">Streptomyces fuscichromogenes</name>
    <dbReference type="NCBI Taxonomy" id="1324013"/>
    <lineage>
        <taxon>Bacteria</taxon>
        <taxon>Bacillati</taxon>
        <taxon>Actinomycetota</taxon>
        <taxon>Actinomycetes</taxon>
        <taxon>Kitasatosporales</taxon>
        <taxon>Streptomycetaceae</taxon>
        <taxon>Streptomyces</taxon>
    </lineage>
</organism>
<feature type="domain" description="Myo-inositol-1-phosphate synthase GAPDH-like" evidence="2">
    <location>
        <begin position="196"/>
        <end position="301"/>
    </location>
</feature>
<proteinExistence type="predicted"/>
<accession>A0A917X896</accession>
<dbReference type="EMBL" id="BMML01000001">
    <property type="protein sequence ID" value="GGM88822.1"/>
    <property type="molecule type" value="Genomic_DNA"/>
</dbReference>
<dbReference type="InterPro" id="IPR036291">
    <property type="entry name" value="NAD(P)-bd_dom_sf"/>
</dbReference>
<keyword evidence="4" id="KW-1185">Reference proteome</keyword>
<dbReference type="Proteomes" id="UP000653411">
    <property type="component" value="Unassembled WGS sequence"/>
</dbReference>
<comment type="caution">
    <text evidence="3">The sequence shown here is derived from an EMBL/GenBank/DDBJ whole genome shotgun (WGS) entry which is preliminary data.</text>
</comment>
<gene>
    <name evidence="3" type="ORF">GCM10011578_005500</name>
</gene>
<reference evidence="3" key="1">
    <citation type="journal article" date="2014" name="Int. J. Syst. Evol. Microbiol.">
        <title>Complete genome sequence of Corynebacterium casei LMG S-19264T (=DSM 44701T), isolated from a smear-ripened cheese.</title>
        <authorList>
            <consortium name="US DOE Joint Genome Institute (JGI-PGF)"/>
            <person name="Walter F."/>
            <person name="Albersmeier A."/>
            <person name="Kalinowski J."/>
            <person name="Ruckert C."/>
        </authorList>
    </citation>
    <scope>NUCLEOTIDE SEQUENCE</scope>
    <source>
        <strain evidence="3">CGMCC 4.7110</strain>
    </source>
</reference>
<dbReference type="InterPro" id="IPR052199">
    <property type="entry name" value="MIPS"/>
</dbReference>
<dbReference type="Gene3D" id="3.30.360.10">
    <property type="entry name" value="Dihydrodipicolinate Reductase, domain 2"/>
    <property type="match status" value="1"/>
</dbReference>
<dbReference type="PANTHER" id="PTHR43125:SF1">
    <property type="entry name" value="INOSITOL-3-PHOSPHATE SYNTHASE"/>
    <property type="match status" value="1"/>
</dbReference>
<dbReference type="AlphaFoldDB" id="A0A917X896"/>
<name>A0A917X896_9ACTN</name>
<dbReference type="InterPro" id="IPR013021">
    <property type="entry name" value="Myo-inos-1-P_Synthase_GAPDH"/>
</dbReference>
<dbReference type="Pfam" id="PF01658">
    <property type="entry name" value="Inos-1-P_synth"/>
    <property type="match status" value="1"/>
</dbReference>
<dbReference type="PANTHER" id="PTHR43125">
    <property type="entry name" value="INOSITOL-3-PHOSPHATE SYNTHASE"/>
    <property type="match status" value="1"/>
</dbReference>
<dbReference type="RefSeq" id="WP_189260881.1">
    <property type="nucleotide sequence ID" value="NZ_BMML01000001.1"/>
</dbReference>
<keyword evidence="1" id="KW-0732">Signal</keyword>
<feature type="chain" id="PRO_5039409965" evidence="1">
    <location>
        <begin position="24"/>
        <end position="384"/>
    </location>
</feature>
<evidence type="ECO:0000259" key="2">
    <source>
        <dbReference type="Pfam" id="PF01658"/>
    </source>
</evidence>
<dbReference type="SUPFAM" id="SSF55347">
    <property type="entry name" value="Glyceraldehyde-3-phosphate dehydrogenase-like, C-terminal domain"/>
    <property type="match status" value="1"/>
</dbReference>